<dbReference type="EMBL" id="JACHVZ010000007">
    <property type="protein sequence ID" value="MBB2928349.1"/>
    <property type="molecule type" value="Genomic_DNA"/>
</dbReference>
<dbReference type="Proteomes" id="UP000533533">
    <property type="component" value="Unassembled WGS sequence"/>
</dbReference>
<reference evidence="1 2" key="1">
    <citation type="submission" date="2020-08" db="EMBL/GenBank/DDBJ databases">
        <title>Genomic Encyclopedia of Type Strains, Phase IV (KMG-V): Genome sequencing to study the core and pangenomes of soil and plant-associated prokaryotes.</title>
        <authorList>
            <person name="Whitman W."/>
        </authorList>
    </citation>
    <scope>NUCLEOTIDE SEQUENCE [LARGE SCALE GENOMIC DNA]</scope>
    <source>
        <strain evidence="1 2">SRMrh-85</strain>
    </source>
</reference>
<comment type="caution">
    <text evidence="1">The sequence shown here is derived from an EMBL/GenBank/DDBJ whole genome shotgun (WGS) entry which is preliminary data.</text>
</comment>
<protein>
    <submittedName>
        <fullName evidence="1">Uncharacterized protein</fullName>
    </submittedName>
</protein>
<accession>A0ABR6FP29</accession>
<dbReference type="RefSeq" id="WP_181431333.1">
    <property type="nucleotide sequence ID" value="NZ_JACHVZ010000007.1"/>
</dbReference>
<name>A0ABR6FP29_9BURK</name>
<sequence>MDAKTYGGYTIAQLRQFIAHTFDTEHGGDSIDDLTHDGAASANIIRDLLDALPSDSAQASVPDETIVDAFDKAGVELLPGRGNINRVIAATRALLAAPVAPAARPTDDELWDQTLSERDEYHEMADKLAAAIAAHLGVDIGEHSNANDPWEEALEAIENVAPAATAPTVPQAVLDALRFYAHGHHYTIDEDHQQFDTVSGEPQNWLCSERDDDCTMIEDGSIARSALCGGILGFEEGTVPLDGEVLLAAPTPTVDPAAAAPIPESIQRDLERTDWTPEEALRWYADGKHFDVVNRRTRILDTGAIASCALKRTNAEYHGMKGADASFPFDGVPALNEQREAIKKAALMLKIFAGHDSGANLLHHFGKDWHDHANKHAATLRALLAAPTPTVAADAAAPITREATDE</sequence>
<keyword evidence="2" id="KW-1185">Reference proteome</keyword>
<evidence type="ECO:0000313" key="2">
    <source>
        <dbReference type="Proteomes" id="UP000533533"/>
    </source>
</evidence>
<proteinExistence type="predicted"/>
<gene>
    <name evidence="1" type="ORF">FHX59_002771</name>
</gene>
<evidence type="ECO:0000313" key="1">
    <source>
        <dbReference type="EMBL" id="MBB2928349.1"/>
    </source>
</evidence>
<organism evidence="1 2">
    <name type="scientific">Paraburkholderia silvatlantica</name>
    <dbReference type="NCBI Taxonomy" id="321895"/>
    <lineage>
        <taxon>Bacteria</taxon>
        <taxon>Pseudomonadati</taxon>
        <taxon>Pseudomonadota</taxon>
        <taxon>Betaproteobacteria</taxon>
        <taxon>Burkholderiales</taxon>
        <taxon>Burkholderiaceae</taxon>
        <taxon>Paraburkholderia</taxon>
    </lineage>
</organism>